<reference evidence="5 6" key="1">
    <citation type="journal article" date="2019" name="Appl. Microbiol. Biotechnol.">
        <title>Genome sequence of Isaria javanica and comparative genome analysis insights into family S53 peptidase evolution in fungal entomopathogens.</title>
        <authorList>
            <person name="Lin R."/>
            <person name="Zhang X."/>
            <person name="Xin B."/>
            <person name="Zou M."/>
            <person name="Gao Y."/>
            <person name="Qin F."/>
            <person name="Hu Q."/>
            <person name="Xie B."/>
            <person name="Cheng X."/>
        </authorList>
    </citation>
    <scope>NUCLEOTIDE SEQUENCE [LARGE SCALE GENOMIC DNA]</scope>
    <source>
        <strain evidence="5 6">IJ1G</strain>
    </source>
</reference>
<dbReference type="InterPro" id="IPR029063">
    <property type="entry name" value="SAM-dependent_MTases_sf"/>
</dbReference>
<organism evidence="5 6">
    <name type="scientific">Cordyceps javanica</name>
    <dbReference type="NCBI Taxonomy" id="43265"/>
    <lineage>
        <taxon>Eukaryota</taxon>
        <taxon>Fungi</taxon>
        <taxon>Dikarya</taxon>
        <taxon>Ascomycota</taxon>
        <taxon>Pezizomycotina</taxon>
        <taxon>Sordariomycetes</taxon>
        <taxon>Hypocreomycetidae</taxon>
        <taxon>Hypocreales</taxon>
        <taxon>Cordycipitaceae</taxon>
        <taxon>Cordyceps</taxon>
    </lineage>
</organism>
<dbReference type="AlphaFoldDB" id="A0A545ULH8"/>
<comment type="caution">
    <text evidence="5">The sequence shown here is derived from an EMBL/GenBank/DDBJ whole genome shotgun (WGS) entry which is preliminary data.</text>
</comment>
<name>A0A545ULH8_9HYPO</name>
<accession>A0A545ULH8</accession>
<proteinExistence type="predicted"/>
<feature type="domain" description="Histidine-specific methyltransferase SAM-dependent" evidence="4">
    <location>
        <begin position="66"/>
        <end position="201"/>
    </location>
</feature>
<sequence>MTFLPQLVKENPFVRWDHFGFPRNPKDIGGSRLEHCYIRNCTDIFEGREHRLDKGIIYYGACVEAAGEILIIELGPGDRKKTKELLYKVSRIDKITLIRYVAVDFNKPILNDVQRLEGISSKIKLYCLWGSFDDALEFIQTWEYGTVKIYVWSFGSTLSNDLESVVSERFRKWSAVGELLIGQDGKQSREEMEAVYKSPAVTELLDYGIRAANQLAGREVFCETCEKLYEFSDSEVRISITRLDGKPIVIFVAFKYDKDKMRDIAQQAGCDISSIWQSESSRITFPVGTNTLNSFGADSDINVDTHAYHSNDPALTHIPSLSP</sequence>
<evidence type="ECO:0000256" key="2">
    <source>
        <dbReference type="ARBA" id="ARBA00022679"/>
    </source>
</evidence>
<dbReference type="GO" id="GO:0032259">
    <property type="term" value="P:methylation"/>
    <property type="evidence" value="ECO:0007669"/>
    <property type="project" value="UniProtKB-KW"/>
</dbReference>
<dbReference type="STRING" id="43265.A0A545ULH8"/>
<keyword evidence="3" id="KW-0949">S-adenosyl-L-methionine</keyword>
<dbReference type="InterPro" id="IPR019257">
    <property type="entry name" value="MeTrfase_dom"/>
</dbReference>
<evidence type="ECO:0000313" key="5">
    <source>
        <dbReference type="EMBL" id="TQV90310.1"/>
    </source>
</evidence>
<gene>
    <name evidence="5" type="ORF">IF1G_11069</name>
</gene>
<dbReference type="EMBL" id="SPUK01000029">
    <property type="protein sequence ID" value="TQV90310.1"/>
    <property type="molecule type" value="Genomic_DNA"/>
</dbReference>
<dbReference type="PANTHER" id="PTHR43397">
    <property type="entry name" value="ERGOTHIONEINE BIOSYNTHESIS PROTEIN 1"/>
    <property type="match status" value="1"/>
</dbReference>
<protein>
    <recommendedName>
        <fullName evidence="4">Histidine-specific methyltransferase SAM-dependent domain-containing protein</fullName>
    </recommendedName>
</protein>
<evidence type="ECO:0000256" key="3">
    <source>
        <dbReference type="ARBA" id="ARBA00022691"/>
    </source>
</evidence>
<dbReference type="GO" id="GO:0008168">
    <property type="term" value="F:methyltransferase activity"/>
    <property type="evidence" value="ECO:0007669"/>
    <property type="project" value="UniProtKB-KW"/>
</dbReference>
<dbReference type="Gene3D" id="3.40.50.150">
    <property type="entry name" value="Vaccinia Virus protein VP39"/>
    <property type="match status" value="1"/>
</dbReference>
<evidence type="ECO:0000259" key="4">
    <source>
        <dbReference type="Pfam" id="PF10017"/>
    </source>
</evidence>
<dbReference type="InterPro" id="IPR051128">
    <property type="entry name" value="EgtD_Methyltrsf_superfamily"/>
</dbReference>
<evidence type="ECO:0000313" key="6">
    <source>
        <dbReference type="Proteomes" id="UP000315783"/>
    </source>
</evidence>
<evidence type="ECO:0000256" key="1">
    <source>
        <dbReference type="ARBA" id="ARBA00022603"/>
    </source>
</evidence>
<keyword evidence="6" id="KW-1185">Reference proteome</keyword>
<keyword evidence="1" id="KW-0489">Methyltransferase</keyword>
<dbReference type="PANTHER" id="PTHR43397:SF2">
    <property type="entry name" value="HISTIDINE-SPECIFIC METHYLTRANSFERASE SAM-DEPENDENT DOMAIN-CONTAINING PROTEIN"/>
    <property type="match status" value="1"/>
</dbReference>
<dbReference type="Pfam" id="PF10017">
    <property type="entry name" value="Methyltransf_33"/>
    <property type="match status" value="1"/>
</dbReference>
<keyword evidence="2" id="KW-0808">Transferase</keyword>
<dbReference type="Proteomes" id="UP000315783">
    <property type="component" value="Unassembled WGS sequence"/>
</dbReference>